<evidence type="ECO:0000313" key="2">
    <source>
        <dbReference type="EMBL" id="KDE40073.1"/>
    </source>
</evidence>
<name>A0A063Y184_9GAMM</name>
<feature type="domain" description="CheW-like" evidence="1">
    <location>
        <begin position="1"/>
        <end position="145"/>
    </location>
</feature>
<dbReference type="STRING" id="267850.ADINL_0665"/>
<dbReference type="SUPFAM" id="SSF50341">
    <property type="entry name" value="CheW-like"/>
    <property type="match status" value="1"/>
</dbReference>
<dbReference type="PATRIC" id="fig|267850.7.peg.658"/>
<protein>
    <submittedName>
        <fullName evidence="2">Positive regulator of CheA protein activity (CheW)</fullName>
    </submittedName>
</protein>
<dbReference type="InterPro" id="IPR002545">
    <property type="entry name" value="CheW-lke_dom"/>
</dbReference>
<accession>A0A063Y184</accession>
<keyword evidence="3" id="KW-1185">Reference proteome</keyword>
<dbReference type="PROSITE" id="PS50851">
    <property type="entry name" value="CHEW"/>
    <property type="match status" value="1"/>
</dbReference>
<dbReference type="GO" id="GO:0005829">
    <property type="term" value="C:cytosol"/>
    <property type="evidence" value="ECO:0007669"/>
    <property type="project" value="TreeGrafter"/>
</dbReference>
<dbReference type="PANTHER" id="PTHR22617">
    <property type="entry name" value="CHEMOTAXIS SENSOR HISTIDINE KINASE-RELATED"/>
    <property type="match status" value="1"/>
</dbReference>
<proteinExistence type="predicted"/>
<sequence>MIKLVIFRLGERCFAFPGEVIREVLPGDEPVYFVPGMPSTIEGVINVRGDIESVILLQRVLQLSAATEPASGPRASILLGQGQQMHSGLRVDRLLDVVDVPQSLVQPPPDSLPEHLRECVTGLLSYQQLAITLLDLDQVFAIWERGTS</sequence>
<dbReference type="Pfam" id="PF01584">
    <property type="entry name" value="CheW"/>
    <property type="match status" value="1"/>
</dbReference>
<dbReference type="Proteomes" id="UP000027318">
    <property type="component" value="Unassembled WGS sequence"/>
</dbReference>
<dbReference type="SMART" id="SM00260">
    <property type="entry name" value="CheW"/>
    <property type="match status" value="1"/>
</dbReference>
<dbReference type="Gene3D" id="2.40.50.180">
    <property type="entry name" value="CheA-289, Domain 4"/>
    <property type="match status" value="1"/>
</dbReference>
<reference evidence="2 3" key="1">
    <citation type="journal article" date="2005" name="Int. J. Syst. Evol. Microbiol.">
        <title>Nitrincola lacisaponensis gen. nov., sp. nov., a novel alkaliphilic bacterium isolated from an alkaline, saline lake.</title>
        <authorList>
            <person name="Dimitriu P.A."/>
            <person name="Shukla S.K."/>
            <person name="Conradt J."/>
            <person name="Marquez M.C."/>
            <person name="Ventosa A."/>
            <person name="Maglia A."/>
            <person name="Peyton B.M."/>
            <person name="Pinkart H.C."/>
            <person name="Mormile M.R."/>
        </authorList>
    </citation>
    <scope>NUCLEOTIDE SEQUENCE [LARGE SCALE GENOMIC DNA]</scope>
    <source>
        <strain evidence="2 3">4CA</strain>
    </source>
</reference>
<dbReference type="InterPro" id="IPR036061">
    <property type="entry name" value="CheW-like_dom_sf"/>
</dbReference>
<evidence type="ECO:0000259" key="1">
    <source>
        <dbReference type="PROSITE" id="PS50851"/>
    </source>
</evidence>
<organism evidence="2 3">
    <name type="scientific">Nitrincola lacisaponensis</name>
    <dbReference type="NCBI Taxonomy" id="267850"/>
    <lineage>
        <taxon>Bacteria</taxon>
        <taxon>Pseudomonadati</taxon>
        <taxon>Pseudomonadota</taxon>
        <taxon>Gammaproteobacteria</taxon>
        <taxon>Oceanospirillales</taxon>
        <taxon>Oceanospirillaceae</taxon>
        <taxon>Nitrincola</taxon>
    </lineage>
</organism>
<evidence type="ECO:0000313" key="3">
    <source>
        <dbReference type="Proteomes" id="UP000027318"/>
    </source>
</evidence>
<dbReference type="InterPro" id="IPR039315">
    <property type="entry name" value="CheW"/>
</dbReference>
<dbReference type="AlphaFoldDB" id="A0A063Y184"/>
<comment type="caution">
    <text evidence="2">The sequence shown here is derived from an EMBL/GenBank/DDBJ whole genome shotgun (WGS) entry which is preliminary data.</text>
</comment>
<dbReference type="PANTHER" id="PTHR22617:SF23">
    <property type="entry name" value="CHEMOTAXIS PROTEIN CHEW"/>
    <property type="match status" value="1"/>
</dbReference>
<dbReference type="GO" id="GO:0006935">
    <property type="term" value="P:chemotaxis"/>
    <property type="evidence" value="ECO:0007669"/>
    <property type="project" value="InterPro"/>
</dbReference>
<dbReference type="GO" id="GO:0007165">
    <property type="term" value="P:signal transduction"/>
    <property type="evidence" value="ECO:0007669"/>
    <property type="project" value="InterPro"/>
</dbReference>
<dbReference type="EMBL" id="JMSZ01000016">
    <property type="protein sequence ID" value="KDE40073.1"/>
    <property type="molecule type" value="Genomic_DNA"/>
</dbReference>
<gene>
    <name evidence="2" type="ORF">ADINL_0665</name>
</gene>
<dbReference type="Gene3D" id="2.30.30.40">
    <property type="entry name" value="SH3 Domains"/>
    <property type="match status" value="1"/>
</dbReference>